<dbReference type="AlphaFoldDB" id="A0A9P4L967"/>
<reference evidence="5" key="1">
    <citation type="submission" date="2020-01" db="EMBL/GenBank/DDBJ databases">
        <authorList>
            <consortium name="DOE Joint Genome Institute"/>
            <person name="Haridas S."/>
            <person name="Albert R."/>
            <person name="Binder M."/>
            <person name="Bloem J."/>
            <person name="Labutti K."/>
            <person name="Salamov A."/>
            <person name="Andreopoulos B."/>
            <person name="Baker S.E."/>
            <person name="Barry K."/>
            <person name="Bills G."/>
            <person name="Bluhm B.H."/>
            <person name="Cannon C."/>
            <person name="Castanera R."/>
            <person name="Culley D.E."/>
            <person name="Daum C."/>
            <person name="Ezra D."/>
            <person name="Gonzalez J.B."/>
            <person name="Henrissat B."/>
            <person name="Kuo A."/>
            <person name="Liang C."/>
            <person name="Lipzen A."/>
            <person name="Lutzoni F."/>
            <person name="Magnuson J."/>
            <person name="Mondo S."/>
            <person name="Nolan M."/>
            <person name="Ohm R."/>
            <person name="Pangilinan J."/>
            <person name="Park H.-J."/>
            <person name="Ramirez L."/>
            <person name="Alfaro M."/>
            <person name="Sun H."/>
            <person name="Tritt A."/>
            <person name="Yoshinaga Y."/>
            <person name="Zwiers L.-H."/>
            <person name="Turgeon B.G."/>
            <person name="Goodwin S.B."/>
            <person name="Spatafora J.W."/>
            <person name="Crous P.W."/>
            <person name="Grigoriev I.V."/>
        </authorList>
    </citation>
    <scope>NUCLEOTIDE SEQUENCE</scope>
    <source>
        <strain evidence="5">CBS 394.84</strain>
    </source>
</reference>
<accession>A0A9P4L967</accession>
<keyword evidence="1" id="KW-0285">Flavoprotein</keyword>
<dbReference type="GeneID" id="63849157"/>
<dbReference type="Gene3D" id="3.50.50.60">
    <property type="entry name" value="FAD/NAD(P)-binding domain"/>
    <property type="match status" value="1"/>
</dbReference>
<evidence type="ECO:0000313" key="6">
    <source>
        <dbReference type="Proteomes" id="UP000800039"/>
    </source>
</evidence>
<keyword evidence="3" id="KW-0560">Oxidoreductase</keyword>
<dbReference type="InterPro" id="IPR002938">
    <property type="entry name" value="FAD-bd"/>
</dbReference>
<dbReference type="InterPro" id="IPR036188">
    <property type="entry name" value="FAD/NAD-bd_sf"/>
</dbReference>
<gene>
    <name evidence="5" type="ORF">K460DRAFT_355791</name>
</gene>
<dbReference type="GO" id="GO:0016491">
    <property type="term" value="F:oxidoreductase activity"/>
    <property type="evidence" value="ECO:0007669"/>
    <property type="project" value="UniProtKB-KW"/>
</dbReference>
<evidence type="ECO:0000313" key="5">
    <source>
        <dbReference type="EMBL" id="KAF1846067.1"/>
    </source>
</evidence>
<evidence type="ECO:0000256" key="2">
    <source>
        <dbReference type="ARBA" id="ARBA00022827"/>
    </source>
</evidence>
<name>A0A9P4L967_9PLEO</name>
<dbReference type="OrthoDB" id="2096480at2759"/>
<proteinExistence type="predicted"/>
<keyword evidence="2" id="KW-0274">FAD</keyword>
<comment type="caution">
    <text evidence="5">The sequence shown here is derived from an EMBL/GenBank/DDBJ whole genome shotgun (WGS) entry which is preliminary data.</text>
</comment>
<dbReference type="Pfam" id="PF01494">
    <property type="entry name" value="FAD_binding_3"/>
    <property type="match status" value="1"/>
</dbReference>
<sequence length="135" mass="14660">MNQWKHILPGPSASGGALKQGQLVGVLYQRAKDLGVEILLDCRITRFEDTDTNVNIWTGPDSAITNGINNHSSASHETAYVAEHQIGADGGRSFVRRHAGFIMEGNEATWIGHMADCNLSARSKELLPPSCAPYE</sequence>
<protein>
    <recommendedName>
        <fullName evidence="4">FAD-binding domain-containing protein</fullName>
    </recommendedName>
</protein>
<dbReference type="EMBL" id="ML976616">
    <property type="protein sequence ID" value="KAF1846067.1"/>
    <property type="molecule type" value="Genomic_DNA"/>
</dbReference>
<evidence type="ECO:0000256" key="1">
    <source>
        <dbReference type="ARBA" id="ARBA00022630"/>
    </source>
</evidence>
<evidence type="ECO:0000256" key="3">
    <source>
        <dbReference type="ARBA" id="ARBA00023002"/>
    </source>
</evidence>
<evidence type="ECO:0000259" key="4">
    <source>
        <dbReference type="Pfam" id="PF01494"/>
    </source>
</evidence>
<dbReference type="RefSeq" id="XP_040788630.1">
    <property type="nucleotide sequence ID" value="XM_040931905.1"/>
</dbReference>
<organism evidence="5 6">
    <name type="scientific">Cucurbitaria berberidis CBS 394.84</name>
    <dbReference type="NCBI Taxonomy" id="1168544"/>
    <lineage>
        <taxon>Eukaryota</taxon>
        <taxon>Fungi</taxon>
        <taxon>Dikarya</taxon>
        <taxon>Ascomycota</taxon>
        <taxon>Pezizomycotina</taxon>
        <taxon>Dothideomycetes</taxon>
        <taxon>Pleosporomycetidae</taxon>
        <taxon>Pleosporales</taxon>
        <taxon>Pleosporineae</taxon>
        <taxon>Cucurbitariaceae</taxon>
        <taxon>Cucurbitaria</taxon>
    </lineage>
</organism>
<feature type="domain" description="FAD-binding" evidence="4">
    <location>
        <begin position="19"/>
        <end position="122"/>
    </location>
</feature>
<keyword evidence="6" id="KW-1185">Reference proteome</keyword>
<dbReference type="GO" id="GO:0071949">
    <property type="term" value="F:FAD binding"/>
    <property type="evidence" value="ECO:0007669"/>
    <property type="project" value="InterPro"/>
</dbReference>
<dbReference type="Proteomes" id="UP000800039">
    <property type="component" value="Unassembled WGS sequence"/>
</dbReference>
<dbReference type="SUPFAM" id="SSF51905">
    <property type="entry name" value="FAD/NAD(P)-binding domain"/>
    <property type="match status" value="1"/>
</dbReference>